<organism evidence="9 10">
    <name type="scientific">[Candida] railenensis</name>
    <dbReference type="NCBI Taxonomy" id="45579"/>
    <lineage>
        <taxon>Eukaryota</taxon>
        <taxon>Fungi</taxon>
        <taxon>Dikarya</taxon>
        <taxon>Ascomycota</taxon>
        <taxon>Saccharomycotina</taxon>
        <taxon>Pichiomycetes</taxon>
        <taxon>Debaryomycetaceae</taxon>
        <taxon>Kurtzmaniella</taxon>
    </lineage>
</organism>
<dbReference type="Proteomes" id="UP000837801">
    <property type="component" value="Unassembled WGS sequence"/>
</dbReference>
<dbReference type="PANTHER" id="PTHR10926">
    <property type="entry name" value="CELL CYCLE CONTROL PROTEIN 50"/>
    <property type="match status" value="1"/>
</dbReference>
<keyword evidence="5 6" id="KW-0472">Membrane</keyword>
<keyword evidence="10" id="KW-1185">Reference proteome</keyword>
<evidence type="ECO:0000256" key="2">
    <source>
        <dbReference type="ARBA" id="ARBA00009457"/>
    </source>
</evidence>
<feature type="compositionally biased region" description="Low complexity" evidence="7">
    <location>
        <begin position="15"/>
        <end position="35"/>
    </location>
</feature>
<keyword evidence="3 8" id="KW-0812">Transmembrane</keyword>
<feature type="transmembrane region" description="Helical" evidence="8">
    <location>
        <begin position="88"/>
        <end position="109"/>
    </location>
</feature>
<accession>A0A9P0QW19</accession>
<dbReference type="GO" id="GO:0005783">
    <property type="term" value="C:endoplasmic reticulum"/>
    <property type="evidence" value="ECO:0007669"/>
    <property type="project" value="TreeGrafter"/>
</dbReference>
<feature type="transmembrane region" description="Helical" evidence="8">
    <location>
        <begin position="389"/>
        <end position="415"/>
    </location>
</feature>
<dbReference type="EMBL" id="CAKXYY010000044">
    <property type="protein sequence ID" value="CAH2356043.1"/>
    <property type="molecule type" value="Genomic_DNA"/>
</dbReference>
<dbReference type="AlphaFoldDB" id="A0A9P0QW19"/>
<dbReference type="Pfam" id="PF03381">
    <property type="entry name" value="CDC50"/>
    <property type="match status" value="1"/>
</dbReference>
<evidence type="ECO:0000256" key="4">
    <source>
        <dbReference type="ARBA" id="ARBA00022989"/>
    </source>
</evidence>
<dbReference type="GO" id="GO:0005794">
    <property type="term" value="C:Golgi apparatus"/>
    <property type="evidence" value="ECO:0007669"/>
    <property type="project" value="TreeGrafter"/>
</dbReference>
<evidence type="ECO:0000256" key="1">
    <source>
        <dbReference type="ARBA" id="ARBA00004370"/>
    </source>
</evidence>
<dbReference type="OrthoDB" id="340608at2759"/>
<dbReference type="GO" id="GO:0005886">
    <property type="term" value="C:plasma membrane"/>
    <property type="evidence" value="ECO:0007669"/>
    <property type="project" value="TreeGrafter"/>
</dbReference>
<feature type="compositionally biased region" description="Acidic residues" evidence="7">
    <location>
        <begin position="36"/>
        <end position="45"/>
    </location>
</feature>
<name>A0A9P0QW19_9ASCO</name>
<comment type="similarity">
    <text evidence="2 6">Belongs to the CDC50/LEM3 family.</text>
</comment>
<evidence type="ECO:0000256" key="5">
    <source>
        <dbReference type="ARBA" id="ARBA00023136"/>
    </source>
</evidence>
<protein>
    <submittedName>
        <fullName evidence="9">Alkylphosphocholine resistance protein Lem3p</fullName>
    </submittedName>
</protein>
<dbReference type="PANTHER" id="PTHR10926:SF20">
    <property type="entry name" value="PHOSPHOLIPID-TRANSPORTING ATPASE ACCESSORY SUBUNIT LEM3"/>
    <property type="match status" value="1"/>
</dbReference>
<proteinExistence type="inferred from homology"/>
<gene>
    <name evidence="9" type="ORF">CLIB1423_44S00342</name>
</gene>
<evidence type="ECO:0000256" key="8">
    <source>
        <dbReference type="SAM" id="Phobius"/>
    </source>
</evidence>
<comment type="caution">
    <text evidence="9">The sequence shown here is derived from an EMBL/GenBank/DDBJ whole genome shotgun (WGS) entry which is preliminary data.</text>
</comment>
<sequence>MSNKLPEENVLGDDSNLNNSNIRNRGNYEYNGQQQEEGEGADGYDSDANSSADESFEKPKEKSRKPSDNAFRQQSLKAYNPVFTAKTVIPIFVVIAVIFAPLGAAMWYASHRIKDLAIDYSQCENLANTDYFQAIPQEYLDFNFPTQNSSYTPVASWKLSEDDSQPFDDERNVCIIQFEIPDDMKGPIYFFYRLKNFYANHRRYAKSFSEDQIEGKRASISDIKDTVGQNCQPLSTDPATGKAYYPCGLIANSLFNDTYTTTLTSVNSSSSGDYEMTTKGIAWKSDKNRFKKTKYNYTEIVPPPYWYKMYPDGYNSSNVPDISTWYEFQNWMHTSGLPTFNKLAQRNDDDTLAAGTYQVSIGLHFPVLPYNGHKYIYISQRSVIGGKNMFLGISWMAGGGLCLLVAISLLIVNLIKPRKTGDVNLLSWNKESFKQDDRVSEDVVEVEEQPANIPI</sequence>
<evidence type="ECO:0000313" key="9">
    <source>
        <dbReference type="EMBL" id="CAH2356043.1"/>
    </source>
</evidence>
<keyword evidence="4 8" id="KW-1133">Transmembrane helix</keyword>
<comment type="subcellular location">
    <subcellularLocation>
        <location evidence="1">Membrane</location>
    </subcellularLocation>
</comment>
<dbReference type="InterPro" id="IPR005045">
    <property type="entry name" value="CDC50/LEM3_fam"/>
</dbReference>
<evidence type="ECO:0000313" key="10">
    <source>
        <dbReference type="Proteomes" id="UP000837801"/>
    </source>
</evidence>
<evidence type="ECO:0000256" key="7">
    <source>
        <dbReference type="SAM" id="MobiDB-lite"/>
    </source>
</evidence>
<dbReference type="GO" id="GO:0045332">
    <property type="term" value="P:phospholipid translocation"/>
    <property type="evidence" value="ECO:0007669"/>
    <property type="project" value="UniProtKB-UniRule"/>
</dbReference>
<evidence type="ECO:0000256" key="6">
    <source>
        <dbReference type="PIRNR" id="PIRNR015840"/>
    </source>
</evidence>
<dbReference type="PIRSF" id="PIRSF015840">
    <property type="entry name" value="DUF284_TM_euk"/>
    <property type="match status" value="1"/>
</dbReference>
<feature type="region of interest" description="Disordered" evidence="7">
    <location>
        <begin position="1"/>
        <end position="69"/>
    </location>
</feature>
<evidence type="ECO:0000256" key="3">
    <source>
        <dbReference type="ARBA" id="ARBA00022692"/>
    </source>
</evidence>
<feature type="compositionally biased region" description="Basic and acidic residues" evidence="7">
    <location>
        <begin position="55"/>
        <end position="67"/>
    </location>
</feature>
<reference evidence="9" key="1">
    <citation type="submission" date="2022-03" db="EMBL/GenBank/DDBJ databases">
        <authorList>
            <person name="Legras J.-L."/>
            <person name="Devillers H."/>
            <person name="Grondin C."/>
        </authorList>
    </citation>
    <scope>NUCLEOTIDE SEQUENCE</scope>
    <source>
        <strain evidence="9">CLIB 1423</strain>
    </source>
</reference>